<dbReference type="InterPro" id="IPR051454">
    <property type="entry name" value="RNA/ubiquinone_mod_enzymes"/>
</dbReference>
<dbReference type="InterPro" id="IPR011060">
    <property type="entry name" value="RibuloseP-bd_barrel"/>
</dbReference>
<dbReference type="SUPFAM" id="SSF51366">
    <property type="entry name" value="Ribulose-phoshate binding barrel"/>
    <property type="match status" value="1"/>
</dbReference>
<gene>
    <name evidence="2" type="ORF">WJX75_006604</name>
</gene>
<dbReference type="PANTHER" id="PTHR30217">
    <property type="entry name" value="PEPTIDASE U32 FAMILY"/>
    <property type="match status" value="1"/>
</dbReference>
<dbReference type="PANTHER" id="PTHR30217:SF10">
    <property type="entry name" value="23S RRNA 5-HYDROXYCYTIDINE C2501 SYNTHASE"/>
    <property type="match status" value="1"/>
</dbReference>
<dbReference type="EMBL" id="JALJOT010000012">
    <property type="protein sequence ID" value="KAK9904967.1"/>
    <property type="molecule type" value="Genomic_DNA"/>
</dbReference>
<keyword evidence="3" id="KW-1185">Reference proteome</keyword>
<dbReference type="Pfam" id="PF12392">
    <property type="entry name" value="DUF3656"/>
    <property type="match status" value="1"/>
</dbReference>
<sequence length="893" mass="95898">MLATQQATQQVFEATGEDLLASISRTESNKGQRGLDFPQLDLGSTIAQPLRKPEVLAPAGGWPQLRAAVENGADAVYFGLSSFNARARAANFTLEELEEVMVYLHERGVKGFVTVNVLVFDEELAAVENHIRHIASCGVDAVIVQDVGVVRLIRRVAPALPIHGSTQMSITSSEGAEFARALGVDRVVVGRELSVADIARVGAESPAEVEAFVHGALCVSYSGQCFSSEAWGGRSANRGQCAQACRMPYGLVVNGALRDMGDVKYLLSPQDLMALDCIPSLISAGVSCLKIEGRLKGPEYVAVTTLAYRQAVDAAWEQITLQGPVSDASSSGPAQLVTDQHRKALHQVFARGQDEEHRGLTPGFLEGTQHQTVVRGRAPRHRGVLVGKVAAVDAKAGTISLEVLEGDLKRGDGVVFDAGAPERDEEGGTIYDIRSAKERANSKDALAALTFGPGQIDFKNINVGDLVWRNKDAAVEAQARASYDSLPSARTRKVIVDVHMSGSLGQALELQFFKAGRRVGHALSRVPLQPASKRPLDESSLRDALGQLGDNTLCLGALDTSTLDLDAGLFLPLSELKAVRREAAEQSMAQVEAACRVPWLQEIILEFLEVHGLRQAVALVRGAAKRCVVATPRILKPGEERLARFYLRLEPDALLLRSAGLLHQLTELGQPGDILPSLEARMPVLEGDFSLNAANVLSADLLLGQGLARLTPTHDLNAAQLGALARNLGPDRAGQLEAVVHQHLPIFHTEHCVFCRFLSNGNSHLDCGHPCESNALHLRDGQGHDHLVLADEGCRNTVFNAQAQSGLWHVQDLVAAGIGCFRVELVDEPAEQVEPILEAYRDVLLGQRSPGSAWKWLGTLPARFGAVEGLTTGSLEVKGERTAASLKPVAWRA</sequence>
<feature type="domain" description="Peptidase U32 collagenase" evidence="1">
    <location>
        <begin position="467"/>
        <end position="589"/>
    </location>
</feature>
<dbReference type="InterPro" id="IPR020988">
    <property type="entry name" value="Pept_U32_collagenase"/>
</dbReference>
<proteinExistence type="predicted"/>
<accession>A0ABR2YGX3</accession>
<reference evidence="2 3" key="1">
    <citation type="journal article" date="2024" name="Nat. Commun.">
        <title>Phylogenomics reveals the evolutionary origins of lichenization in chlorophyte algae.</title>
        <authorList>
            <person name="Puginier C."/>
            <person name="Libourel C."/>
            <person name="Otte J."/>
            <person name="Skaloud P."/>
            <person name="Haon M."/>
            <person name="Grisel S."/>
            <person name="Petersen M."/>
            <person name="Berrin J.G."/>
            <person name="Delaux P.M."/>
            <person name="Dal Grande F."/>
            <person name="Keller J."/>
        </authorList>
    </citation>
    <scope>NUCLEOTIDE SEQUENCE [LARGE SCALE GENOMIC DNA]</scope>
    <source>
        <strain evidence="2 3">SAG 216-7</strain>
    </source>
</reference>
<evidence type="ECO:0000313" key="3">
    <source>
        <dbReference type="Proteomes" id="UP001491310"/>
    </source>
</evidence>
<evidence type="ECO:0000313" key="2">
    <source>
        <dbReference type="EMBL" id="KAK9904967.1"/>
    </source>
</evidence>
<dbReference type="InterPro" id="IPR001539">
    <property type="entry name" value="Peptidase_U32"/>
</dbReference>
<evidence type="ECO:0000259" key="1">
    <source>
        <dbReference type="Pfam" id="PF12392"/>
    </source>
</evidence>
<comment type="caution">
    <text evidence="2">The sequence shown here is derived from an EMBL/GenBank/DDBJ whole genome shotgun (WGS) entry which is preliminary data.</text>
</comment>
<organism evidence="2 3">
    <name type="scientific">Coccomyxa subellipsoidea</name>
    <dbReference type="NCBI Taxonomy" id="248742"/>
    <lineage>
        <taxon>Eukaryota</taxon>
        <taxon>Viridiplantae</taxon>
        <taxon>Chlorophyta</taxon>
        <taxon>core chlorophytes</taxon>
        <taxon>Trebouxiophyceae</taxon>
        <taxon>Trebouxiophyceae incertae sedis</taxon>
        <taxon>Coccomyxaceae</taxon>
        <taxon>Coccomyxa</taxon>
    </lineage>
</organism>
<dbReference type="Pfam" id="PF01136">
    <property type="entry name" value="Peptidase_U32"/>
    <property type="match status" value="2"/>
</dbReference>
<dbReference type="Proteomes" id="UP001491310">
    <property type="component" value="Unassembled WGS sequence"/>
</dbReference>
<name>A0ABR2YGX3_9CHLO</name>
<protein>
    <recommendedName>
        <fullName evidence="1">Peptidase U32 collagenase domain-containing protein</fullName>
    </recommendedName>
</protein>